<feature type="non-terminal residue" evidence="2">
    <location>
        <position position="208"/>
    </location>
</feature>
<dbReference type="Gene3D" id="3.40.50.2300">
    <property type="match status" value="2"/>
</dbReference>
<evidence type="ECO:0000313" key="3">
    <source>
        <dbReference type="Proteomes" id="UP000792457"/>
    </source>
</evidence>
<reference evidence="2" key="2">
    <citation type="submission" date="2017-10" db="EMBL/GenBank/DDBJ databases">
        <title>Ladona fulva Genome sequencing and assembly.</title>
        <authorList>
            <person name="Murali S."/>
            <person name="Richards S."/>
            <person name="Bandaranaike D."/>
            <person name="Bellair M."/>
            <person name="Blankenburg K."/>
            <person name="Chao H."/>
            <person name="Dinh H."/>
            <person name="Doddapaneni H."/>
            <person name="Dugan-Rocha S."/>
            <person name="Elkadiri S."/>
            <person name="Gnanaolivu R."/>
            <person name="Hernandez B."/>
            <person name="Skinner E."/>
            <person name="Javaid M."/>
            <person name="Lee S."/>
            <person name="Li M."/>
            <person name="Ming W."/>
            <person name="Munidasa M."/>
            <person name="Muniz J."/>
            <person name="Nguyen L."/>
            <person name="Hughes D."/>
            <person name="Osuji N."/>
            <person name="Pu L.-L."/>
            <person name="Puazo M."/>
            <person name="Qu C."/>
            <person name="Quiroz J."/>
            <person name="Raj R."/>
            <person name="Weissenberger G."/>
            <person name="Xin Y."/>
            <person name="Zou X."/>
            <person name="Han Y."/>
            <person name="Worley K."/>
            <person name="Muzny D."/>
            <person name="Gibbs R."/>
        </authorList>
    </citation>
    <scope>NUCLEOTIDE SEQUENCE</scope>
    <source>
        <strain evidence="2">Sampled in the wild</strain>
    </source>
</reference>
<comment type="caution">
    <text evidence="2">The sequence shown here is derived from an EMBL/GenBank/DDBJ whole genome shotgun (WGS) entry which is preliminary data.</text>
</comment>
<protein>
    <submittedName>
        <fullName evidence="2">Uncharacterized protein</fullName>
    </submittedName>
</protein>
<keyword evidence="1" id="KW-0325">Glycoprotein</keyword>
<dbReference type="AlphaFoldDB" id="A0A8K0K3T1"/>
<dbReference type="SUPFAM" id="SSF53822">
    <property type="entry name" value="Periplasmic binding protein-like I"/>
    <property type="match status" value="1"/>
</dbReference>
<proteinExistence type="predicted"/>
<name>A0A8K0K3T1_LADFU</name>
<organism evidence="2 3">
    <name type="scientific">Ladona fulva</name>
    <name type="common">Scarce chaser dragonfly</name>
    <name type="synonym">Libellula fulva</name>
    <dbReference type="NCBI Taxonomy" id="123851"/>
    <lineage>
        <taxon>Eukaryota</taxon>
        <taxon>Metazoa</taxon>
        <taxon>Ecdysozoa</taxon>
        <taxon>Arthropoda</taxon>
        <taxon>Hexapoda</taxon>
        <taxon>Insecta</taxon>
        <taxon>Pterygota</taxon>
        <taxon>Palaeoptera</taxon>
        <taxon>Odonata</taxon>
        <taxon>Epiprocta</taxon>
        <taxon>Anisoptera</taxon>
        <taxon>Libelluloidea</taxon>
        <taxon>Libellulidae</taxon>
        <taxon>Ladona</taxon>
    </lineage>
</organism>
<dbReference type="InterPro" id="IPR050726">
    <property type="entry name" value="mGluR"/>
</dbReference>
<dbReference type="Proteomes" id="UP000792457">
    <property type="component" value="Unassembled WGS sequence"/>
</dbReference>
<evidence type="ECO:0000256" key="1">
    <source>
        <dbReference type="ARBA" id="ARBA00023180"/>
    </source>
</evidence>
<dbReference type="PANTHER" id="PTHR24060">
    <property type="entry name" value="METABOTROPIC GLUTAMATE RECEPTOR"/>
    <property type="match status" value="1"/>
</dbReference>
<keyword evidence="3" id="KW-1185">Reference proteome</keyword>
<reference evidence="2" key="1">
    <citation type="submission" date="2013-04" db="EMBL/GenBank/DDBJ databases">
        <authorList>
            <person name="Qu J."/>
            <person name="Murali S.C."/>
            <person name="Bandaranaike D."/>
            <person name="Bellair M."/>
            <person name="Blankenburg K."/>
            <person name="Chao H."/>
            <person name="Dinh H."/>
            <person name="Doddapaneni H."/>
            <person name="Downs B."/>
            <person name="Dugan-Rocha S."/>
            <person name="Elkadiri S."/>
            <person name="Gnanaolivu R.D."/>
            <person name="Hernandez B."/>
            <person name="Javaid M."/>
            <person name="Jayaseelan J.C."/>
            <person name="Lee S."/>
            <person name="Li M."/>
            <person name="Ming W."/>
            <person name="Munidasa M."/>
            <person name="Muniz J."/>
            <person name="Nguyen L."/>
            <person name="Ongeri F."/>
            <person name="Osuji N."/>
            <person name="Pu L.-L."/>
            <person name="Puazo M."/>
            <person name="Qu C."/>
            <person name="Quiroz J."/>
            <person name="Raj R."/>
            <person name="Weissenberger G."/>
            <person name="Xin Y."/>
            <person name="Zou X."/>
            <person name="Han Y."/>
            <person name="Richards S."/>
            <person name="Worley K."/>
            <person name="Muzny D."/>
            <person name="Gibbs R."/>
        </authorList>
    </citation>
    <scope>NUCLEOTIDE SEQUENCE</scope>
    <source>
        <strain evidence="2">Sampled in the wild</strain>
    </source>
</reference>
<gene>
    <name evidence="2" type="ORF">J437_LFUL010972</name>
</gene>
<dbReference type="OrthoDB" id="425344at2759"/>
<sequence>MKEALRQVEKRREEGVKAVLLLLPPKEVDLLLRTARTLRNNGQMAPGGIIWLGVGAEDVYETHRDQAQGALILRPKVGWVEEFEKHFKDLNISSNIQNPWFPDFWASVFHCRGAACRSGLYRNLHSYYVKKNPYVVNTINAVFAVAHALESVHRELCPDHISGLCKAMKDVGRVKRRLFEVAPHMAFVGAGLNGVAFTQGGENSHAGL</sequence>
<dbReference type="InterPro" id="IPR028082">
    <property type="entry name" value="Peripla_BP_I"/>
</dbReference>
<accession>A0A8K0K3T1</accession>
<evidence type="ECO:0000313" key="2">
    <source>
        <dbReference type="EMBL" id="KAG8227814.1"/>
    </source>
</evidence>
<dbReference type="EMBL" id="KZ308342">
    <property type="protein sequence ID" value="KAG8227814.1"/>
    <property type="molecule type" value="Genomic_DNA"/>
</dbReference>